<dbReference type="RefSeq" id="WP_144248987.1">
    <property type="nucleotide sequence ID" value="NZ_VLPK01000002.1"/>
</dbReference>
<reference evidence="2 3" key="1">
    <citation type="submission" date="2019-07" db="EMBL/GenBank/DDBJ databases">
        <authorList>
            <person name="Huq M.A."/>
        </authorList>
    </citation>
    <scope>NUCLEOTIDE SEQUENCE [LARGE SCALE GENOMIC DNA]</scope>
    <source>
        <strain evidence="2 3">MAH-19</strain>
    </source>
</reference>
<dbReference type="Proteomes" id="UP000318733">
    <property type="component" value="Unassembled WGS sequence"/>
</dbReference>
<dbReference type="Gene3D" id="1.10.8.730">
    <property type="match status" value="1"/>
</dbReference>
<dbReference type="AlphaFoldDB" id="A0A556MMG0"/>
<evidence type="ECO:0000313" key="2">
    <source>
        <dbReference type="EMBL" id="TSJ40949.1"/>
    </source>
</evidence>
<dbReference type="InterPro" id="IPR043964">
    <property type="entry name" value="P-loop_TraG"/>
</dbReference>
<gene>
    <name evidence="2" type="primary">traG</name>
    <name evidence="2" type="ORF">FO440_14530</name>
</gene>
<name>A0A556MMG0_9SPHI</name>
<dbReference type="EMBL" id="VLPK01000002">
    <property type="protein sequence ID" value="TSJ40949.1"/>
    <property type="molecule type" value="Genomic_DNA"/>
</dbReference>
<evidence type="ECO:0000313" key="3">
    <source>
        <dbReference type="Proteomes" id="UP000318733"/>
    </source>
</evidence>
<dbReference type="Pfam" id="PF19044">
    <property type="entry name" value="P-loop_TraG"/>
    <property type="match status" value="1"/>
</dbReference>
<dbReference type="InterPro" id="IPR022509">
    <property type="entry name" value="Conjugation_ATPase_TraG"/>
</dbReference>
<proteinExistence type="predicted"/>
<evidence type="ECO:0000259" key="1">
    <source>
        <dbReference type="Pfam" id="PF19044"/>
    </source>
</evidence>
<dbReference type="Gene3D" id="3.40.50.300">
    <property type="entry name" value="P-loop containing nucleotide triphosphate hydrolases"/>
    <property type="match status" value="1"/>
</dbReference>
<comment type="caution">
    <text evidence="2">The sequence shown here is derived from an EMBL/GenBank/DDBJ whole genome shotgun (WGS) entry which is preliminary data.</text>
</comment>
<keyword evidence="3" id="KW-1185">Reference proteome</keyword>
<dbReference type="OrthoDB" id="596266at2"/>
<feature type="domain" description="TraG P-loop" evidence="1">
    <location>
        <begin position="379"/>
        <end position="783"/>
    </location>
</feature>
<dbReference type="InterPro" id="IPR053155">
    <property type="entry name" value="F-pilin_assembly_TraC"/>
</dbReference>
<accession>A0A556MMG0</accession>
<dbReference type="InterPro" id="IPR027417">
    <property type="entry name" value="P-loop_NTPase"/>
</dbReference>
<sequence length="802" mass="91381">MAKQSFELPYAGIDQGLLIGSGGEFSMIIKITNPVTRFSAAAPAYGEFHQLLVNIVKLLGDGYILQKQDIVSRDVYREKQAGEYLRQKYNAHFNGRSFLKVATYLTISRQVKKGTFYTYDAKVVPDFRQAAAKVIDVLTAGKTSPHVLDEAEVNELFMRILAMEFNGTVALNNIRPTATELEMGPRSVRSISLINIDKIELPLQVSSYIELHEKDTLRGFPVDFLSFLFKVPDFDAILYNQVIEIVNQSGTLRKLEQKKKRHSGIPDPANQICVADIDLLLNDVARENQLLVNCHFNIVVAAPGDTLQKSCNFIESALFSLGIIPSKNAYNQLELFRCALPGNAVELKAYDWFLTTCEAALCFFFKEAMQQDEPSDFLIRFTDRQGIPVGIDPADLPMRTNRINNRNKFVLGPSGSGKSFFMNALIEQYMGYNMDMVIVDTGHSYSGLCSYYKGKYITYTDERPITMNPFQIRPDEYNIEKKDFLSTLIGLLWKGADGTFNQVERDVIAHVITAYYEQFFASGETLNFNSFYLFALHKIPEIKKEEQIFFDLDEFRYVLKKFYQGGAYAAILNEPADQSLFTERFIVFEIDSIKESRILFPIVTLIIMDVFIQKMRFRSDRRKCLCVEEAWKAIASPMMAGYLLYLYKTVRKFWGEAIVVTQELGDIIGNAVVKDSILNNSDTVCLLDQTKFKDNYNEIAALLSINETERKKIFTINQLDNTEGRSRFKEVYIRRGSVGEIYGVEVSLEQYLTYTTEKPEKSAVESYTKRFGCYPDGLDAFVRDFKQSGLSLSAFIHQVNQS</sequence>
<dbReference type="NCBIfam" id="TIGR03783">
    <property type="entry name" value="Bac_Flav_CT_G"/>
    <property type="match status" value="1"/>
</dbReference>
<dbReference type="PANTHER" id="PTHR38467:SF1">
    <property type="entry name" value="CONJUGATIVE TRANSFER: ASSEMBLY"/>
    <property type="match status" value="1"/>
</dbReference>
<dbReference type="SUPFAM" id="SSF52540">
    <property type="entry name" value="P-loop containing nucleoside triphosphate hydrolases"/>
    <property type="match status" value="1"/>
</dbReference>
<dbReference type="PANTHER" id="PTHR38467">
    <property type="match status" value="1"/>
</dbReference>
<organism evidence="2 3">
    <name type="scientific">Mucilaginibacter corticis</name>
    <dbReference type="NCBI Taxonomy" id="2597670"/>
    <lineage>
        <taxon>Bacteria</taxon>
        <taxon>Pseudomonadati</taxon>
        <taxon>Bacteroidota</taxon>
        <taxon>Sphingobacteriia</taxon>
        <taxon>Sphingobacteriales</taxon>
        <taxon>Sphingobacteriaceae</taxon>
        <taxon>Mucilaginibacter</taxon>
    </lineage>
</organism>
<protein>
    <submittedName>
        <fullName evidence="2">TraG family conjugative transposon ATPase</fullName>
    </submittedName>
</protein>